<evidence type="ECO:0000313" key="2">
    <source>
        <dbReference type="EMBL" id="OGY67298.1"/>
    </source>
</evidence>
<name>A0A1G1ZRF1_9BACT</name>
<dbReference type="GO" id="GO:0004519">
    <property type="term" value="F:endonuclease activity"/>
    <property type="evidence" value="ECO:0007669"/>
    <property type="project" value="InterPro"/>
</dbReference>
<reference evidence="2 3" key="1">
    <citation type="journal article" date="2016" name="Nat. Commun.">
        <title>Thousands of microbial genomes shed light on interconnected biogeochemical processes in an aquifer system.</title>
        <authorList>
            <person name="Anantharaman K."/>
            <person name="Brown C.T."/>
            <person name="Hug L.A."/>
            <person name="Sharon I."/>
            <person name="Castelle C.J."/>
            <person name="Probst A.J."/>
            <person name="Thomas B.C."/>
            <person name="Singh A."/>
            <person name="Wilkins M.J."/>
            <person name="Karaoz U."/>
            <person name="Brodie E.L."/>
            <person name="Williams K.H."/>
            <person name="Hubbard S.S."/>
            <person name="Banfield J.F."/>
        </authorList>
    </citation>
    <scope>NUCLEOTIDE SEQUENCE [LARGE SCALE GENOMIC DNA]</scope>
</reference>
<dbReference type="Gene3D" id="3.10.28.10">
    <property type="entry name" value="Homing endonucleases"/>
    <property type="match status" value="1"/>
</dbReference>
<dbReference type="PROSITE" id="PS50819">
    <property type="entry name" value="INTEIN_ENDONUCLEASE"/>
    <property type="match status" value="1"/>
</dbReference>
<dbReference type="InterPro" id="IPR004042">
    <property type="entry name" value="Intein_endonuc_central"/>
</dbReference>
<proteinExistence type="predicted"/>
<dbReference type="SUPFAM" id="SSF55608">
    <property type="entry name" value="Homing endonucleases"/>
    <property type="match status" value="2"/>
</dbReference>
<accession>A0A1G1ZRF1</accession>
<dbReference type="STRING" id="1798409.A3I24_01555"/>
<dbReference type="InterPro" id="IPR027434">
    <property type="entry name" value="Homing_endonucl"/>
</dbReference>
<sequence length="232" mass="27282">MLLSMKYQPLRKIDLRWSKNLAYAVGLITADGWLNKDKRHLGFTSKDLQLIRAFKKSLKLNNKISKHARGGETEKRYYGITFGDIYFYKFLNSIGLTSAKSKTINHVKVPQLYFPDFLRGLFDGDGSFYTFRDKRWPNSFSFKLSIASASLNFLNWLKVILTQYYSVKGYMHKGVGVWNLEYVKGDTKKLFYIMYYPAHSLRLNRKYRKIKDAIVQDKHQGLSYLQKPRKPE</sequence>
<dbReference type="Pfam" id="PF14528">
    <property type="entry name" value="LAGLIDADG_3"/>
    <property type="match status" value="2"/>
</dbReference>
<organism evidence="2 3">
    <name type="scientific">Candidatus Harrisonbacteria bacterium RIFCSPLOWO2_02_FULL_41_13b</name>
    <dbReference type="NCBI Taxonomy" id="1798409"/>
    <lineage>
        <taxon>Bacteria</taxon>
        <taxon>Candidatus Harrisoniibacteriota</taxon>
    </lineage>
</organism>
<dbReference type="Proteomes" id="UP000177690">
    <property type="component" value="Unassembled WGS sequence"/>
</dbReference>
<comment type="caution">
    <text evidence="2">The sequence shown here is derived from an EMBL/GenBank/DDBJ whole genome shotgun (WGS) entry which is preliminary data.</text>
</comment>
<dbReference type="AlphaFoldDB" id="A0A1G1ZRF1"/>
<dbReference type="InterPro" id="IPR004860">
    <property type="entry name" value="LAGLIDADG_dom"/>
</dbReference>
<evidence type="ECO:0000259" key="1">
    <source>
        <dbReference type="PROSITE" id="PS50819"/>
    </source>
</evidence>
<feature type="domain" description="DOD-type homing endonuclease" evidence="1">
    <location>
        <begin position="77"/>
        <end position="166"/>
    </location>
</feature>
<protein>
    <recommendedName>
        <fullName evidence="1">DOD-type homing endonuclease domain-containing protein</fullName>
    </recommendedName>
</protein>
<dbReference type="EMBL" id="MHJL01000026">
    <property type="protein sequence ID" value="OGY67298.1"/>
    <property type="molecule type" value="Genomic_DNA"/>
</dbReference>
<evidence type="ECO:0000313" key="3">
    <source>
        <dbReference type="Proteomes" id="UP000177690"/>
    </source>
</evidence>
<gene>
    <name evidence="2" type="ORF">A3I24_01555</name>
</gene>